<evidence type="ECO:0000256" key="5">
    <source>
        <dbReference type="SAM" id="MobiDB-lite"/>
    </source>
</evidence>
<keyword evidence="3 6" id="KW-1133">Transmembrane helix</keyword>
<dbReference type="GO" id="GO:0016020">
    <property type="term" value="C:membrane"/>
    <property type="evidence" value="ECO:0007669"/>
    <property type="project" value="UniProtKB-SubCell"/>
</dbReference>
<dbReference type="PANTHER" id="PTHR15549:SF26">
    <property type="entry name" value="AXIAL BUDDING PATTERN PROTEIN 2-RELATED"/>
    <property type="match status" value="1"/>
</dbReference>
<keyword evidence="2 6" id="KW-0812">Transmembrane</keyword>
<keyword evidence="4 6" id="KW-0472">Membrane</keyword>
<accession>A0AAD6TVM0</accession>
<evidence type="ECO:0000256" key="1">
    <source>
        <dbReference type="ARBA" id="ARBA00004167"/>
    </source>
</evidence>
<dbReference type="Gene3D" id="2.60.120.260">
    <property type="entry name" value="Galactose-binding domain-like"/>
    <property type="match status" value="2"/>
</dbReference>
<protein>
    <submittedName>
        <fullName evidence="7">Uncharacterized protein</fullName>
    </submittedName>
</protein>
<dbReference type="InterPro" id="IPR051694">
    <property type="entry name" value="Immunoregulatory_rcpt-like"/>
</dbReference>
<comment type="subcellular location">
    <subcellularLocation>
        <location evidence="1">Membrane</location>
        <topology evidence="1">Single-pass membrane protein</topology>
    </subcellularLocation>
</comment>
<name>A0AAD6TVM0_9AGAR</name>
<dbReference type="PANTHER" id="PTHR15549">
    <property type="entry name" value="PAIRED IMMUNOGLOBULIN-LIKE TYPE 2 RECEPTOR"/>
    <property type="match status" value="1"/>
</dbReference>
<gene>
    <name evidence="7" type="ORF">B0H15DRAFT_1025959</name>
</gene>
<reference evidence="7" key="1">
    <citation type="submission" date="2023-03" db="EMBL/GenBank/DDBJ databases">
        <title>Massive genome expansion in bonnet fungi (Mycena s.s.) driven by repeated elements and novel gene families across ecological guilds.</title>
        <authorList>
            <consortium name="Lawrence Berkeley National Laboratory"/>
            <person name="Harder C.B."/>
            <person name="Miyauchi S."/>
            <person name="Viragh M."/>
            <person name="Kuo A."/>
            <person name="Thoen E."/>
            <person name="Andreopoulos B."/>
            <person name="Lu D."/>
            <person name="Skrede I."/>
            <person name="Drula E."/>
            <person name="Henrissat B."/>
            <person name="Morin E."/>
            <person name="Kohler A."/>
            <person name="Barry K."/>
            <person name="LaButti K."/>
            <person name="Morin E."/>
            <person name="Salamov A."/>
            <person name="Lipzen A."/>
            <person name="Mereny Z."/>
            <person name="Hegedus B."/>
            <person name="Baldrian P."/>
            <person name="Stursova M."/>
            <person name="Weitz H."/>
            <person name="Taylor A."/>
            <person name="Grigoriev I.V."/>
            <person name="Nagy L.G."/>
            <person name="Martin F."/>
            <person name="Kauserud H."/>
        </authorList>
    </citation>
    <scope>NUCLEOTIDE SEQUENCE</scope>
    <source>
        <strain evidence="7">CBHHK173m</strain>
    </source>
</reference>
<proteinExistence type="predicted"/>
<evidence type="ECO:0000256" key="4">
    <source>
        <dbReference type="ARBA" id="ARBA00023136"/>
    </source>
</evidence>
<comment type="caution">
    <text evidence="7">The sequence shown here is derived from an EMBL/GenBank/DDBJ whole genome shotgun (WGS) entry which is preliminary data.</text>
</comment>
<sequence>MATANVAIVDERDPLVRYTGTWNDAGAPLEFKGTTRWSSVQGSTASFSFVGTSVTVFGTVAAVNPPQAALSFLVDKTVAGSFAPEGLTADVHHTALWASPPLADGPHTLVVTQTAAQAAGVLFLDYIMWNTTAPAPAGAYFIDDRDARVVYTPPWRLFGSDPDFMHTSQATGATGDALALQFDGTAIEFYGGINNATPGAFLKASMRIDSGAPVVFEPGPQPAAVTTNNLLFASGKLAPGTHRLTVTALNEHAVWADYFLVTPNPATFSSSSSASRRTSSSTSGAAAGATSSGATSGTSGTNSTNTAAAVASVVVVIVLLILLGVALFLRRRRRRNATLLMPPMASGDAYRDGGDAYPGPGSSRDALTGSQAEAQWASPAASAQASSAPSASATSAGGAGVGAWAGAHGAPSAARDAGAAPAHYPPQALYDDAYAGLAPPTPPGQGAAGAGYGGGGAGPLFTPLAPPPRLPRGAGARGAGARGLTLVSSPDREESGPGVVPSGKLARYETPPQRESAQGPGWEEAPPGYAE</sequence>
<feature type="compositionally biased region" description="Low complexity" evidence="5">
    <location>
        <begin position="269"/>
        <end position="303"/>
    </location>
</feature>
<dbReference type="EMBL" id="JARJCN010000069">
    <property type="protein sequence ID" value="KAJ7077986.1"/>
    <property type="molecule type" value="Genomic_DNA"/>
</dbReference>
<evidence type="ECO:0000256" key="2">
    <source>
        <dbReference type="ARBA" id="ARBA00022692"/>
    </source>
</evidence>
<dbReference type="AlphaFoldDB" id="A0AAD6TVM0"/>
<feature type="transmembrane region" description="Helical" evidence="6">
    <location>
        <begin position="307"/>
        <end position="329"/>
    </location>
</feature>
<feature type="compositionally biased region" description="Low complexity" evidence="5">
    <location>
        <begin position="370"/>
        <end position="396"/>
    </location>
</feature>
<keyword evidence="8" id="KW-1185">Reference proteome</keyword>
<evidence type="ECO:0000256" key="6">
    <source>
        <dbReference type="SAM" id="Phobius"/>
    </source>
</evidence>
<evidence type="ECO:0000313" key="8">
    <source>
        <dbReference type="Proteomes" id="UP001222325"/>
    </source>
</evidence>
<dbReference type="Proteomes" id="UP001222325">
    <property type="component" value="Unassembled WGS sequence"/>
</dbReference>
<evidence type="ECO:0000313" key="7">
    <source>
        <dbReference type="EMBL" id="KAJ7077986.1"/>
    </source>
</evidence>
<organism evidence="7 8">
    <name type="scientific">Mycena belliarum</name>
    <dbReference type="NCBI Taxonomy" id="1033014"/>
    <lineage>
        <taxon>Eukaryota</taxon>
        <taxon>Fungi</taxon>
        <taxon>Dikarya</taxon>
        <taxon>Basidiomycota</taxon>
        <taxon>Agaricomycotina</taxon>
        <taxon>Agaricomycetes</taxon>
        <taxon>Agaricomycetidae</taxon>
        <taxon>Agaricales</taxon>
        <taxon>Marasmiineae</taxon>
        <taxon>Mycenaceae</taxon>
        <taxon>Mycena</taxon>
    </lineage>
</organism>
<feature type="region of interest" description="Disordered" evidence="5">
    <location>
        <begin position="268"/>
        <end position="303"/>
    </location>
</feature>
<feature type="region of interest" description="Disordered" evidence="5">
    <location>
        <begin position="343"/>
        <end position="400"/>
    </location>
</feature>
<evidence type="ECO:0000256" key="3">
    <source>
        <dbReference type="ARBA" id="ARBA00022989"/>
    </source>
</evidence>
<dbReference type="GO" id="GO:0071944">
    <property type="term" value="C:cell periphery"/>
    <property type="evidence" value="ECO:0007669"/>
    <property type="project" value="UniProtKB-ARBA"/>
</dbReference>
<feature type="region of interest" description="Disordered" evidence="5">
    <location>
        <begin position="459"/>
        <end position="531"/>
    </location>
</feature>